<keyword evidence="2" id="KW-1185">Reference proteome</keyword>
<gene>
    <name evidence="1" type="ORF">GCM10011312_17070</name>
</gene>
<evidence type="ECO:0000313" key="2">
    <source>
        <dbReference type="Proteomes" id="UP000652231"/>
    </source>
</evidence>
<accession>A0A8J2VB01</accession>
<name>A0A8J2VB01_9FLAO</name>
<reference evidence="1" key="1">
    <citation type="journal article" date="2014" name="Int. J. Syst. Evol. Microbiol.">
        <title>Complete genome sequence of Corynebacterium casei LMG S-19264T (=DSM 44701T), isolated from a smear-ripened cheese.</title>
        <authorList>
            <consortium name="US DOE Joint Genome Institute (JGI-PGF)"/>
            <person name="Walter F."/>
            <person name="Albersmeier A."/>
            <person name="Kalinowski J."/>
            <person name="Ruckert C."/>
        </authorList>
    </citation>
    <scope>NUCLEOTIDE SEQUENCE</scope>
    <source>
        <strain evidence="1">CGMCC 1.12924</strain>
    </source>
</reference>
<sequence>MNFFNIKPDEYFFKKIIMNNFKTKRINEGFYLNIKIMDKYRGRLDEKYSIFYFT</sequence>
<organism evidence="1 2">
    <name type="scientific">Planktosalinus lacus</name>
    <dbReference type="NCBI Taxonomy" id="1526573"/>
    <lineage>
        <taxon>Bacteria</taxon>
        <taxon>Pseudomonadati</taxon>
        <taxon>Bacteroidota</taxon>
        <taxon>Flavobacteriia</taxon>
        <taxon>Flavobacteriales</taxon>
        <taxon>Flavobacteriaceae</taxon>
        <taxon>Planktosalinus</taxon>
    </lineage>
</organism>
<dbReference type="EMBL" id="BMGK01000006">
    <property type="protein sequence ID" value="GGD93914.1"/>
    <property type="molecule type" value="Genomic_DNA"/>
</dbReference>
<evidence type="ECO:0000313" key="1">
    <source>
        <dbReference type="EMBL" id="GGD93914.1"/>
    </source>
</evidence>
<protein>
    <submittedName>
        <fullName evidence="1">Uncharacterized protein</fullName>
    </submittedName>
</protein>
<comment type="caution">
    <text evidence="1">The sequence shown here is derived from an EMBL/GenBank/DDBJ whole genome shotgun (WGS) entry which is preliminary data.</text>
</comment>
<dbReference type="Proteomes" id="UP000652231">
    <property type="component" value="Unassembled WGS sequence"/>
</dbReference>
<reference evidence="1" key="2">
    <citation type="submission" date="2020-09" db="EMBL/GenBank/DDBJ databases">
        <authorList>
            <person name="Sun Q."/>
            <person name="Zhou Y."/>
        </authorList>
    </citation>
    <scope>NUCLEOTIDE SEQUENCE</scope>
    <source>
        <strain evidence="1">CGMCC 1.12924</strain>
    </source>
</reference>
<proteinExistence type="predicted"/>
<dbReference type="AlphaFoldDB" id="A0A8J2VB01"/>